<keyword evidence="2" id="KW-1185">Reference proteome</keyword>
<organism evidence="1 2">
    <name type="scientific">Leptospira tipperaryensis</name>
    <dbReference type="NCBI Taxonomy" id="2564040"/>
    <lineage>
        <taxon>Bacteria</taxon>
        <taxon>Pseudomonadati</taxon>
        <taxon>Spirochaetota</taxon>
        <taxon>Spirochaetia</taxon>
        <taxon>Leptospirales</taxon>
        <taxon>Leptospiraceae</taxon>
        <taxon>Leptospira</taxon>
    </lineage>
</organism>
<dbReference type="AlphaFoldDB" id="A0A1D7UXQ3"/>
<accession>A0A1D7UXQ3</accession>
<reference evidence="1 2" key="1">
    <citation type="submission" date="2016-04" db="EMBL/GenBank/DDBJ databases">
        <title>Complete genome seqeunce of Leptospira alstonii serovar Room22.</title>
        <authorList>
            <person name="Nally J.E."/>
            <person name="Bayles D.O."/>
            <person name="Hurley D."/>
            <person name="Fanning S."/>
            <person name="McMahon B.J."/>
            <person name="Arent Z."/>
        </authorList>
    </citation>
    <scope>NUCLEOTIDE SEQUENCE [LARGE SCALE GENOMIC DNA]</scope>
    <source>
        <strain evidence="1 2">GWTS #1</strain>
    </source>
</reference>
<dbReference type="Proteomes" id="UP000094197">
    <property type="component" value="Chromosome 1"/>
</dbReference>
<protein>
    <submittedName>
        <fullName evidence="1">Uncharacterized protein</fullName>
    </submittedName>
</protein>
<sequence length="88" mass="10110">MLKPQDVGTPARTVHSVRLPESSFIAKRDRVCGNSIVFITSLLRVASASFLRFWKESSIPRNFITIGLKVRLQVLFCRNNRFDGKKWT</sequence>
<evidence type="ECO:0000313" key="2">
    <source>
        <dbReference type="Proteomes" id="UP000094197"/>
    </source>
</evidence>
<dbReference type="EMBL" id="CP015217">
    <property type="protein sequence ID" value="AOP34370.1"/>
    <property type="molecule type" value="Genomic_DNA"/>
</dbReference>
<evidence type="ECO:0000313" key="1">
    <source>
        <dbReference type="EMBL" id="AOP34370.1"/>
    </source>
</evidence>
<dbReference type="KEGG" id="laj:A0128_11220"/>
<gene>
    <name evidence="1" type="ORF">A0128_11220</name>
</gene>
<name>A0A1D7UXQ3_9LEPT</name>
<proteinExistence type="predicted"/>